<dbReference type="Proteomes" id="UP000259030">
    <property type="component" value="Chromosome"/>
</dbReference>
<dbReference type="PROSITE" id="PS51257">
    <property type="entry name" value="PROKAR_LIPOPROTEIN"/>
    <property type="match status" value="1"/>
</dbReference>
<protein>
    <recommendedName>
        <fullName evidence="2">SCP domain-containing protein</fullName>
    </recommendedName>
</protein>
<dbReference type="CDD" id="cd05379">
    <property type="entry name" value="CAP_bacterial"/>
    <property type="match status" value="1"/>
</dbReference>
<dbReference type="STRING" id="317577.GCA_000419625_00623"/>
<accession>A0A221STT3</accession>
<organism evidence="3 4">
    <name type="scientific">Deinococcus ficus</name>
    <dbReference type="NCBI Taxonomy" id="317577"/>
    <lineage>
        <taxon>Bacteria</taxon>
        <taxon>Thermotogati</taxon>
        <taxon>Deinococcota</taxon>
        <taxon>Deinococci</taxon>
        <taxon>Deinococcales</taxon>
        <taxon>Deinococcaceae</taxon>
        <taxon>Deinococcus</taxon>
    </lineage>
</organism>
<dbReference type="SUPFAM" id="SSF55797">
    <property type="entry name" value="PR-1-like"/>
    <property type="match status" value="1"/>
</dbReference>
<dbReference type="Gene3D" id="3.40.33.10">
    <property type="entry name" value="CAP"/>
    <property type="match status" value="1"/>
</dbReference>
<name>A0A221STT3_9DEIO</name>
<dbReference type="PANTHER" id="PTHR31157:SF1">
    <property type="entry name" value="SCP DOMAIN-CONTAINING PROTEIN"/>
    <property type="match status" value="1"/>
</dbReference>
<feature type="signal peptide" evidence="1">
    <location>
        <begin position="1"/>
        <end position="25"/>
    </location>
</feature>
<evidence type="ECO:0000256" key="1">
    <source>
        <dbReference type="SAM" id="SignalP"/>
    </source>
</evidence>
<keyword evidence="4" id="KW-1185">Reference proteome</keyword>
<dbReference type="Pfam" id="PF00188">
    <property type="entry name" value="CAP"/>
    <property type="match status" value="1"/>
</dbReference>
<evidence type="ECO:0000313" key="4">
    <source>
        <dbReference type="Proteomes" id="UP000259030"/>
    </source>
</evidence>
<evidence type="ECO:0000259" key="2">
    <source>
        <dbReference type="Pfam" id="PF00188"/>
    </source>
</evidence>
<dbReference type="KEGG" id="dfc:DFI_02585"/>
<feature type="domain" description="SCP" evidence="2">
    <location>
        <begin position="44"/>
        <end position="171"/>
    </location>
</feature>
<dbReference type="EMBL" id="CP021081">
    <property type="protein sequence ID" value="ASN80040.1"/>
    <property type="molecule type" value="Genomic_DNA"/>
</dbReference>
<sequence>MNRVARASLLLLPLLLAACGPGAPAPAPTPPAPTPGGTFAARVLALTNTARAQARTCGTDAYAATTPLTYSAQLEQAAQAHAADMAARNYFSHTSPEGGTAADRVTATGYVWRQVAENIAAGQTSPEEVVAGWLRSPGHCANIMAPGLKDLGVGYAYAGGSRYGHYWVQNFGTRH</sequence>
<reference evidence="3 4" key="1">
    <citation type="submission" date="2017-05" db="EMBL/GenBank/DDBJ databases">
        <title>The complete genome sequence of Deinococcus ficus isolated from the rhizosphere of the Ficus religiosa L. in Taiwan.</title>
        <authorList>
            <person name="Wu K.-M."/>
            <person name="Liao T.-L."/>
            <person name="Liu Y.-M."/>
            <person name="Young C.-C."/>
            <person name="Tsai S.-F."/>
        </authorList>
    </citation>
    <scope>NUCLEOTIDE SEQUENCE [LARGE SCALE GENOMIC DNA]</scope>
    <source>
        <strain evidence="3 4">CC-FR2-10</strain>
    </source>
</reference>
<dbReference type="InterPro" id="IPR014044">
    <property type="entry name" value="CAP_dom"/>
</dbReference>
<gene>
    <name evidence="3" type="ORF">DFI_02585</name>
</gene>
<evidence type="ECO:0000313" key="3">
    <source>
        <dbReference type="EMBL" id="ASN80040.1"/>
    </source>
</evidence>
<dbReference type="AlphaFoldDB" id="A0A221STT3"/>
<dbReference type="PANTHER" id="PTHR31157">
    <property type="entry name" value="SCP DOMAIN-CONTAINING PROTEIN"/>
    <property type="match status" value="1"/>
</dbReference>
<proteinExistence type="predicted"/>
<dbReference type="InterPro" id="IPR035940">
    <property type="entry name" value="CAP_sf"/>
</dbReference>
<keyword evidence="1" id="KW-0732">Signal</keyword>
<dbReference type="RefSeq" id="WP_027463347.1">
    <property type="nucleotide sequence ID" value="NZ_CP021081.1"/>
</dbReference>
<feature type="chain" id="PRO_5011310624" description="SCP domain-containing protein" evidence="1">
    <location>
        <begin position="26"/>
        <end position="175"/>
    </location>
</feature>